<evidence type="ECO:0000259" key="28">
    <source>
        <dbReference type="Pfam" id="PF00288"/>
    </source>
</evidence>
<evidence type="ECO:0000256" key="24">
    <source>
        <dbReference type="ARBA" id="ARBA00029438"/>
    </source>
</evidence>
<accession>A0A7K6QJX8</accession>
<dbReference type="Pfam" id="PF08544">
    <property type="entry name" value="GHMP_kinases_C"/>
    <property type="match status" value="1"/>
</dbReference>
<dbReference type="GO" id="GO:0005777">
    <property type="term" value="C:peroxisome"/>
    <property type="evidence" value="ECO:0007669"/>
    <property type="project" value="UniProtKB-SubCell"/>
</dbReference>
<feature type="non-terminal residue" evidence="30">
    <location>
        <position position="396"/>
    </location>
</feature>
<keyword evidence="8 27" id="KW-0963">Cytoplasm</keyword>
<dbReference type="PROSITE" id="PS00627">
    <property type="entry name" value="GHMP_KINASES_ATP"/>
    <property type="match status" value="1"/>
</dbReference>
<dbReference type="Gene3D" id="3.30.70.890">
    <property type="entry name" value="GHMP kinase, C-terminal domain"/>
    <property type="match status" value="1"/>
</dbReference>
<evidence type="ECO:0000256" key="8">
    <source>
        <dbReference type="ARBA" id="ARBA00022490"/>
    </source>
</evidence>
<gene>
    <name evidence="30" type="primary">Mvk</name>
    <name evidence="30" type="ORF">CLIRUF_R03567</name>
</gene>
<keyword evidence="18 27" id="KW-0752">Steroid biosynthesis</keyword>
<dbReference type="GO" id="GO:0005524">
    <property type="term" value="F:ATP binding"/>
    <property type="evidence" value="ECO:0007669"/>
    <property type="project" value="UniProtKB-KW"/>
</dbReference>
<comment type="pathway">
    <text evidence="24 27">Isoprenoid biosynthesis; isopentenyl diphosphate biosynthesis via mevalonate pathway; isopentenyl diphosphate from (R)-mevalonate: step 1/3.</text>
</comment>
<comment type="caution">
    <text evidence="30">The sequence shown here is derived from an EMBL/GenBank/DDBJ whole genome shotgun (WGS) entry which is preliminary data.</text>
</comment>
<evidence type="ECO:0000256" key="27">
    <source>
        <dbReference type="RuleBase" id="RU363087"/>
    </source>
</evidence>
<evidence type="ECO:0000256" key="9">
    <source>
        <dbReference type="ARBA" id="ARBA00022516"/>
    </source>
</evidence>
<evidence type="ECO:0000256" key="12">
    <source>
        <dbReference type="ARBA" id="ARBA00022723"/>
    </source>
</evidence>
<evidence type="ECO:0000256" key="14">
    <source>
        <dbReference type="ARBA" id="ARBA00022777"/>
    </source>
</evidence>
<dbReference type="InterPro" id="IPR014721">
    <property type="entry name" value="Ribsml_uS5_D2-typ_fold_subgr"/>
</dbReference>
<evidence type="ECO:0000256" key="17">
    <source>
        <dbReference type="ARBA" id="ARBA00022842"/>
    </source>
</evidence>
<keyword evidence="15 27" id="KW-0152">Cholesterol biosynthesis</keyword>
<evidence type="ECO:0000259" key="29">
    <source>
        <dbReference type="Pfam" id="PF08544"/>
    </source>
</evidence>
<evidence type="ECO:0000256" key="5">
    <source>
        <dbReference type="ARBA" id="ARBA00006495"/>
    </source>
</evidence>
<proteinExistence type="inferred from homology"/>
<evidence type="ECO:0000256" key="15">
    <source>
        <dbReference type="ARBA" id="ARBA00022778"/>
    </source>
</evidence>
<keyword evidence="22 27" id="KW-1207">Sterol metabolism</keyword>
<evidence type="ECO:0000256" key="16">
    <source>
        <dbReference type="ARBA" id="ARBA00022840"/>
    </source>
</evidence>
<keyword evidence="23 27" id="KW-0753">Steroid metabolism</keyword>
<keyword evidence="17" id="KW-0460">Magnesium</keyword>
<dbReference type="UniPathway" id="UPA00057">
    <property type="reaction ID" value="UER00098"/>
</dbReference>
<keyword evidence="20 27" id="KW-0443">Lipid metabolism</keyword>
<evidence type="ECO:0000256" key="7">
    <source>
        <dbReference type="ARBA" id="ARBA00012103"/>
    </source>
</evidence>
<dbReference type="EMBL" id="VZRZ01002791">
    <property type="protein sequence ID" value="NWW73754.1"/>
    <property type="molecule type" value="Genomic_DNA"/>
</dbReference>
<comment type="similarity">
    <text evidence="5 27">Belongs to the GHMP kinase family. Mevalonate kinase subfamily.</text>
</comment>
<dbReference type="InterPro" id="IPR036554">
    <property type="entry name" value="GHMP_kinase_C_sf"/>
</dbReference>
<evidence type="ECO:0000256" key="13">
    <source>
        <dbReference type="ARBA" id="ARBA00022741"/>
    </source>
</evidence>
<dbReference type="SUPFAM" id="SSF54211">
    <property type="entry name" value="Ribosomal protein S5 domain 2-like"/>
    <property type="match status" value="1"/>
</dbReference>
<dbReference type="GO" id="GO:0005829">
    <property type="term" value="C:cytosol"/>
    <property type="evidence" value="ECO:0007669"/>
    <property type="project" value="TreeGrafter"/>
</dbReference>
<dbReference type="SUPFAM" id="SSF55060">
    <property type="entry name" value="GHMP Kinase, C-terminal domain"/>
    <property type="match status" value="1"/>
</dbReference>
<dbReference type="InterPro" id="IPR006203">
    <property type="entry name" value="GHMP_knse_ATP-bd_CS"/>
</dbReference>
<evidence type="ECO:0000256" key="18">
    <source>
        <dbReference type="ARBA" id="ARBA00022955"/>
    </source>
</evidence>
<keyword evidence="21" id="KW-0576">Peroxisome</keyword>
<dbReference type="InterPro" id="IPR020568">
    <property type="entry name" value="Ribosomal_Su5_D2-typ_SF"/>
</dbReference>
<dbReference type="AlphaFoldDB" id="A0A7K6QJX8"/>
<dbReference type="InterPro" id="IPR013750">
    <property type="entry name" value="GHMP_kinase_C_dom"/>
</dbReference>
<keyword evidence="14 27" id="KW-0418">Kinase</keyword>
<evidence type="ECO:0000256" key="26">
    <source>
        <dbReference type="ARBA" id="ARBA00073318"/>
    </source>
</evidence>
<dbReference type="GO" id="GO:0046872">
    <property type="term" value="F:metal ion binding"/>
    <property type="evidence" value="ECO:0007669"/>
    <property type="project" value="UniProtKB-KW"/>
</dbReference>
<dbReference type="PANTHER" id="PTHR43290">
    <property type="entry name" value="MEVALONATE KINASE"/>
    <property type="match status" value="1"/>
</dbReference>
<keyword evidence="11 27" id="KW-0808">Transferase</keyword>
<evidence type="ECO:0000256" key="11">
    <source>
        <dbReference type="ARBA" id="ARBA00022679"/>
    </source>
</evidence>
<dbReference type="PRINTS" id="PR00959">
    <property type="entry name" value="MEVGALKINASE"/>
</dbReference>
<comment type="subunit">
    <text evidence="6">Homodimer.</text>
</comment>
<dbReference type="Pfam" id="PF00288">
    <property type="entry name" value="GHMP_kinases_N"/>
    <property type="match status" value="1"/>
</dbReference>
<feature type="domain" description="GHMP kinase C-terminal" evidence="29">
    <location>
        <begin position="301"/>
        <end position="356"/>
    </location>
</feature>
<reference evidence="30 31" key="1">
    <citation type="submission" date="2019-09" db="EMBL/GenBank/DDBJ databases">
        <title>Bird 10,000 Genomes (B10K) Project - Family phase.</title>
        <authorList>
            <person name="Zhang G."/>
        </authorList>
    </citation>
    <scope>NUCLEOTIDE SEQUENCE [LARGE SCALE GENOMIC DNA]</scope>
    <source>
        <strain evidence="30">B10K-DU-029-53</strain>
    </source>
</reference>
<sequence length="396" mass="41747">MWARAVAVSAPGKVILHGEHAVVLGKVALAVALDLRTFLRLRPGAEGRVSVSLPGVGVRRSWETPRLRALRERIAGKARGRMRCPGGLDALREFAGIAAGASAPESLATLAFLYMCLAISAQYGDVPSVDILVWSELPTGAGLGSSAAYAVCLAAALLMVCGAISCPLQEGESTARWTEEELTLINSWALQGERVIHGNPSGVDNAVGTWGGALRYQAGKITPLKRVPTLRILLTNTKVPRSTKVLVAGVKEKILKFPAIMNPVLDSIDAISQQCQSVLEAMPANPSLEHYPVLEEFFDINQHHLNVLGVGHPSLDRLCQVTARHGLHSKLTGAGGGGCGITLLPPDTSPLAVEAAKQDLCACGFECWETKIGAPGVTLHCCSSLSAQVKQALAQS</sequence>
<dbReference type="InterPro" id="IPR006204">
    <property type="entry name" value="GHMP_kinase_N_dom"/>
</dbReference>
<comment type="function">
    <text evidence="25 27">Catalyzes the phosphorylation of mevalonate to mevalonate 5-phosphate, a key step in isoprenoid and cholesterol biosynthesis.</text>
</comment>
<evidence type="ECO:0000256" key="10">
    <source>
        <dbReference type="ARBA" id="ARBA00022548"/>
    </source>
</evidence>
<keyword evidence="9 27" id="KW-0444">Lipid biosynthesis</keyword>
<comment type="cofactor">
    <cofactor evidence="2">
        <name>Mg(2+)</name>
        <dbReference type="ChEBI" id="CHEBI:18420"/>
    </cofactor>
</comment>
<dbReference type="Proteomes" id="UP000580879">
    <property type="component" value="Unassembled WGS sequence"/>
</dbReference>
<evidence type="ECO:0000256" key="23">
    <source>
        <dbReference type="ARBA" id="ARBA00023221"/>
    </source>
</evidence>
<dbReference type="GO" id="GO:0006695">
    <property type="term" value="P:cholesterol biosynthetic process"/>
    <property type="evidence" value="ECO:0007669"/>
    <property type="project" value="UniProtKB-KW"/>
</dbReference>
<evidence type="ECO:0000256" key="19">
    <source>
        <dbReference type="ARBA" id="ARBA00023011"/>
    </source>
</evidence>
<dbReference type="FunFam" id="3.30.230.10:FF:000119">
    <property type="entry name" value="Mevalonate kinase"/>
    <property type="match status" value="1"/>
</dbReference>
<keyword evidence="19 27" id="KW-0756">Sterol biosynthesis</keyword>
<evidence type="ECO:0000256" key="1">
    <source>
        <dbReference type="ARBA" id="ARBA00001375"/>
    </source>
</evidence>
<evidence type="ECO:0000256" key="20">
    <source>
        <dbReference type="ARBA" id="ARBA00023098"/>
    </source>
</evidence>
<evidence type="ECO:0000313" key="30">
    <source>
        <dbReference type="EMBL" id="NWW73754.1"/>
    </source>
</evidence>
<feature type="non-terminal residue" evidence="30">
    <location>
        <position position="1"/>
    </location>
</feature>
<evidence type="ECO:0000256" key="3">
    <source>
        <dbReference type="ARBA" id="ARBA00004275"/>
    </source>
</evidence>
<organism evidence="30 31">
    <name type="scientific">Climacteris rufus</name>
    <name type="common">rufous treecreeper</name>
    <dbReference type="NCBI Taxonomy" id="47695"/>
    <lineage>
        <taxon>Eukaryota</taxon>
        <taxon>Metazoa</taxon>
        <taxon>Chordata</taxon>
        <taxon>Craniata</taxon>
        <taxon>Vertebrata</taxon>
        <taxon>Euteleostomi</taxon>
        <taxon>Archelosauria</taxon>
        <taxon>Archosauria</taxon>
        <taxon>Dinosauria</taxon>
        <taxon>Saurischia</taxon>
        <taxon>Theropoda</taxon>
        <taxon>Coelurosauria</taxon>
        <taxon>Aves</taxon>
        <taxon>Neognathae</taxon>
        <taxon>Neoaves</taxon>
        <taxon>Telluraves</taxon>
        <taxon>Australaves</taxon>
        <taxon>Passeriformes</taxon>
        <taxon>Climacteridae</taxon>
        <taxon>Climacteris</taxon>
    </lineage>
</organism>
<evidence type="ECO:0000256" key="25">
    <source>
        <dbReference type="ARBA" id="ARBA00053839"/>
    </source>
</evidence>
<dbReference type="GO" id="GO:0019287">
    <property type="term" value="P:isopentenyl diphosphate biosynthetic process, mevalonate pathway"/>
    <property type="evidence" value="ECO:0007669"/>
    <property type="project" value="UniProtKB-UniPathway"/>
</dbReference>
<comment type="subcellular location">
    <subcellularLocation>
        <location evidence="4 27">Cytoplasm</location>
    </subcellularLocation>
    <subcellularLocation>
        <location evidence="3">Peroxisome</location>
    </subcellularLocation>
</comment>
<dbReference type="PANTHER" id="PTHR43290:SF2">
    <property type="entry name" value="MEVALONATE KINASE"/>
    <property type="match status" value="1"/>
</dbReference>
<keyword evidence="31" id="KW-1185">Reference proteome</keyword>
<evidence type="ECO:0000256" key="2">
    <source>
        <dbReference type="ARBA" id="ARBA00001946"/>
    </source>
</evidence>
<dbReference type="NCBIfam" id="TIGR00549">
    <property type="entry name" value="mevalon_kin"/>
    <property type="match status" value="1"/>
</dbReference>
<dbReference type="GO" id="GO:0004496">
    <property type="term" value="F:mevalonate kinase activity"/>
    <property type="evidence" value="ECO:0007669"/>
    <property type="project" value="UniProtKB-EC"/>
</dbReference>
<keyword evidence="10 27" id="KW-0153">Cholesterol metabolism</keyword>
<evidence type="ECO:0000313" key="31">
    <source>
        <dbReference type="Proteomes" id="UP000580879"/>
    </source>
</evidence>
<name>A0A7K6QJX8_9PASS</name>
<keyword evidence="16 27" id="KW-0067">ATP-binding</keyword>
<evidence type="ECO:0000256" key="4">
    <source>
        <dbReference type="ARBA" id="ARBA00004496"/>
    </source>
</evidence>
<evidence type="ECO:0000256" key="6">
    <source>
        <dbReference type="ARBA" id="ARBA00011738"/>
    </source>
</evidence>
<evidence type="ECO:0000256" key="22">
    <source>
        <dbReference type="ARBA" id="ARBA00023166"/>
    </source>
</evidence>
<feature type="domain" description="GHMP kinase N-terminal" evidence="28">
    <location>
        <begin position="116"/>
        <end position="208"/>
    </location>
</feature>
<comment type="catalytic activity">
    <reaction evidence="1 27">
        <text>(R)-mevalonate + ATP = (R)-5-phosphomevalonate + ADP + H(+)</text>
        <dbReference type="Rhea" id="RHEA:17065"/>
        <dbReference type="ChEBI" id="CHEBI:15378"/>
        <dbReference type="ChEBI" id="CHEBI:30616"/>
        <dbReference type="ChEBI" id="CHEBI:36464"/>
        <dbReference type="ChEBI" id="CHEBI:58146"/>
        <dbReference type="ChEBI" id="CHEBI:456216"/>
        <dbReference type="EC" id="2.7.1.36"/>
    </reaction>
</comment>
<keyword evidence="12" id="KW-0479">Metal-binding</keyword>
<protein>
    <recommendedName>
        <fullName evidence="26 27">Mevalonate kinase</fullName>
        <shortName evidence="27">MK</shortName>
        <ecNumber evidence="7 27">2.7.1.36</ecNumber>
    </recommendedName>
</protein>
<dbReference type="Gene3D" id="3.30.230.10">
    <property type="match status" value="1"/>
</dbReference>
<keyword evidence="13 27" id="KW-0547">Nucleotide-binding</keyword>
<evidence type="ECO:0000256" key="21">
    <source>
        <dbReference type="ARBA" id="ARBA00023140"/>
    </source>
</evidence>
<dbReference type="EC" id="2.7.1.36" evidence="7 27"/>
<dbReference type="FunFam" id="3.30.70.890:FF:000003">
    <property type="entry name" value="Mevalonate kinase"/>
    <property type="match status" value="1"/>
</dbReference>
<dbReference type="OrthoDB" id="1652964at2759"/>
<dbReference type="InterPro" id="IPR006205">
    <property type="entry name" value="Mev_gal_kin"/>
</dbReference>